<comment type="caution">
    <text evidence="1">The sequence shown here is derived from an EMBL/GenBank/DDBJ whole genome shotgun (WGS) entry which is preliminary data.</text>
</comment>
<dbReference type="EMBL" id="CM042049">
    <property type="protein sequence ID" value="KAI3746584.1"/>
    <property type="molecule type" value="Genomic_DNA"/>
</dbReference>
<name>A0ACB9DIW5_ARCLA</name>
<gene>
    <name evidence="1" type="ORF">L6452_09019</name>
</gene>
<evidence type="ECO:0000313" key="1">
    <source>
        <dbReference type="EMBL" id="KAI3746584.1"/>
    </source>
</evidence>
<proteinExistence type="predicted"/>
<reference evidence="2" key="1">
    <citation type="journal article" date="2022" name="Mol. Ecol. Resour.">
        <title>The genomes of chicory, endive, great burdock and yacon provide insights into Asteraceae palaeo-polyploidization history and plant inulin production.</title>
        <authorList>
            <person name="Fan W."/>
            <person name="Wang S."/>
            <person name="Wang H."/>
            <person name="Wang A."/>
            <person name="Jiang F."/>
            <person name="Liu H."/>
            <person name="Zhao H."/>
            <person name="Xu D."/>
            <person name="Zhang Y."/>
        </authorList>
    </citation>
    <scope>NUCLEOTIDE SEQUENCE [LARGE SCALE GENOMIC DNA]</scope>
    <source>
        <strain evidence="2">cv. Niubang</strain>
    </source>
</reference>
<sequence>MESFPPHPYPNQIPSFLPSFCSLRSLSLSLPAFSNHSSLLLLLLLLPPATRSPTIPFPFPAQFNFSKQIRSLCKNPKNLEKRATSIAVLNSTRITSKFSGACF</sequence>
<accession>A0ACB9DIW5</accession>
<organism evidence="1 2">
    <name type="scientific">Arctium lappa</name>
    <name type="common">Greater burdock</name>
    <name type="synonym">Lappa major</name>
    <dbReference type="NCBI Taxonomy" id="4217"/>
    <lineage>
        <taxon>Eukaryota</taxon>
        <taxon>Viridiplantae</taxon>
        <taxon>Streptophyta</taxon>
        <taxon>Embryophyta</taxon>
        <taxon>Tracheophyta</taxon>
        <taxon>Spermatophyta</taxon>
        <taxon>Magnoliopsida</taxon>
        <taxon>eudicotyledons</taxon>
        <taxon>Gunneridae</taxon>
        <taxon>Pentapetalae</taxon>
        <taxon>asterids</taxon>
        <taxon>campanulids</taxon>
        <taxon>Asterales</taxon>
        <taxon>Asteraceae</taxon>
        <taxon>Carduoideae</taxon>
        <taxon>Cardueae</taxon>
        <taxon>Arctiinae</taxon>
        <taxon>Arctium</taxon>
    </lineage>
</organism>
<dbReference type="Proteomes" id="UP001055879">
    <property type="component" value="Linkage Group LG03"/>
</dbReference>
<protein>
    <submittedName>
        <fullName evidence="1">Uncharacterized protein</fullName>
    </submittedName>
</protein>
<reference evidence="1 2" key="2">
    <citation type="journal article" date="2022" name="Mol. Ecol. Resour.">
        <title>The genomes of chicory, endive, great burdock and yacon provide insights into Asteraceae paleo-polyploidization history and plant inulin production.</title>
        <authorList>
            <person name="Fan W."/>
            <person name="Wang S."/>
            <person name="Wang H."/>
            <person name="Wang A."/>
            <person name="Jiang F."/>
            <person name="Liu H."/>
            <person name="Zhao H."/>
            <person name="Xu D."/>
            <person name="Zhang Y."/>
        </authorList>
    </citation>
    <scope>NUCLEOTIDE SEQUENCE [LARGE SCALE GENOMIC DNA]</scope>
    <source>
        <strain evidence="2">cv. Niubang</strain>
    </source>
</reference>
<evidence type="ECO:0000313" key="2">
    <source>
        <dbReference type="Proteomes" id="UP001055879"/>
    </source>
</evidence>
<keyword evidence="2" id="KW-1185">Reference proteome</keyword>